<dbReference type="InterPro" id="IPR043502">
    <property type="entry name" value="DNA/RNA_pol_sf"/>
</dbReference>
<dbReference type="InterPro" id="IPR000477">
    <property type="entry name" value="RT_dom"/>
</dbReference>
<reference evidence="2 3" key="1">
    <citation type="journal article" date="2021" name="Elife">
        <title>Chloroplast acquisition without the gene transfer in kleptoplastic sea slugs, Plakobranchus ocellatus.</title>
        <authorList>
            <person name="Maeda T."/>
            <person name="Takahashi S."/>
            <person name="Yoshida T."/>
            <person name="Shimamura S."/>
            <person name="Takaki Y."/>
            <person name="Nagai Y."/>
            <person name="Toyoda A."/>
            <person name="Suzuki Y."/>
            <person name="Arimoto A."/>
            <person name="Ishii H."/>
            <person name="Satoh N."/>
            <person name="Nishiyama T."/>
            <person name="Hasebe M."/>
            <person name="Maruyama T."/>
            <person name="Minagawa J."/>
            <person name="Obokata J."/>
            <person name="Shigenobu S."/>
        </authorList>
    </citation>
    <scope>NUCLEOTIDE SEQUENCE [LARGE SCALE GENOMIC DNA]</scope>
</reference>
<comment type="caution">
    <text evidence="2">The sequence shown here is derived from an EMBL/GenBank/DDBJ whole genome shotgun (WGS) entry which is preliminary data.</text>
</comment>
<dbReference type="EMBL" id="BMAT01006204">
    <property type="protein sequence ID" value="GFS08264.1"/>
    <property type="molecule type" value="Genomic_DNA"/>
</dbReference>
<evidence type="ECO:0000313" key="2">
    <source>
        <dbReference type="EMBL" id="GFS08264.1"/>
    </source>
</evidence>
<keyword evidence="2" id="KW-0808">Transferase</keyword>
<evidence type="ECO:0000313" key="3">
    <source>
        <dbReference type="Proteomes" id="UP000762676"/>
    </source>
</evidence>
<name>A0AAV4ICM0_9GAST</name>
<dbReference type="Pfam" id="PF00078">
    <property type="entry name" value="RVT_1"/>
    <property type="match status" value="1"/>
</dbReference>
<dbReference type="PANTHER" id="PTHR33332">
    <property type="entry name" value="REVERSE TRANSCRIPTASE DOMAIN-CONTAINING PROTEIN"/>
    <property type="match status" value="1"/>
</dbReference>
<keyword evidence="2" id="KW-0695">RNA-directed DNA polymerase</keyword>
<gene>
    <name evidence="2" type="ORF">ElyMa_003010200</name>
</gene>
<dbReference type="Proteomes" id="UP000762676">
    <property type="component" value="Unassembled WGS sequence"/>
</dbReference>
<feature type="domain" description="Reverse transcriptase" evidence="1">
    <location>
        <begin position="1"/>
        <end position="119"/>
    </location>
</feature>
<protein>
    <submittedName>
        <fullName evidence="2">Reverse transcriptase-like protein</fullName>
    </submittedName>
</protein>
<dbReference type="SUPFAM" id="SSF56672">
    <property type="entry name" value="DNA/RNA polymerases"/>
    <property type="match status" value="1"/>
</dbReference>
<evidence type="ECO:0000259" key="1">
    <source>
        <dbReference type="PROSITE" id="PS50878"/>
    </source>
</evidence>
<dbReference type="PROSITE" id="PS50878">
    <property type="entry name" value="RT_POL"/>
    <property type="match status" value="1"/>
</dbReference>
<dbReference type="GO" id="GO:0003964">
    <property type="term" value="F:RNA-directed DNA polymerase activity"/>
    <property type="evidence" value="ECO:0007669"/>
    <property type="project" value="UniProtKB-KW"/>
</dbReference>
<accession>A0AAV4ICM0</accession>
<dbReference type="AlphaFoldDB" id="A0AAV4ICM0"/>
<keyword evidence="2" id="KW-0548">Nucleotidyltransferase</keyword>
<organism evidence="2 3">
    <name type="scientific">Elysia marginata</name>
    <dbReference type="NCBI Taxonomy" id="1093978"/>
    <lineage>
        <taxon>Eukaryota</taxon>
        <taxon>Metazoa</taxon>
        <taxon>Spiralia</taxon>
        <taxon>Lophotrochozoa</taxon>
        <taxon>Mollusca</taxon>
        <taxon>Gastropoda</taxon>
        <taxon>Heterobranchia</taxon>
        <taxon>Euthyneura</taxon>
        <taxon>Panpulmonata</taxon>
        <taxon>Sacoglossa</taxon>
        <taxon>Placobranchoidea</taxon>
        <taxon>Plakobranchidae</taxon>
        <taxon>Elysia</taxon>
    </lineage>
</organism>
<keyword evidence="3" id="KW-1185">Reference proteome</keyword>
<sequence length="123" mass="14100">MRFGVPQGPVLGPVIFTLFTQPLVEILQQYNMSYHFYADDTQLYKGASPKHITDLTTGLEDCVRDVKAWMNRNKLKLNDDKTEMLLMKSSRQIINTPSVSINHTIIDMAEKVKNLGFIFDSDF</sequence>
<proteinExistence type="predicted"/>